<keyword evidence="2" id="KW-1185">Reference proteome</keyword>
<protein>
    <submittedName>
        <fullName evidence="1">Uncharacterized protein</fullName>
    </submittedName>
</protein>
<feature type="non-terminal residue" evidence="1">
    <location>
        <position position="57"/>
    </location>
</feature>
<reference evidence="1 2" key="1">
    <citation type="journal article" date="2018" name="Elife">
        <title>Firefly genomes illuminate parallel origins of bioluminescence in beetles.</title>
        <authorList>
            <person name="Fallon T.R."/>
            <person name="Lower S.E."/>
            <person name="Chang C.H."/>
            <person name="Bessho-Uehara M."/>
            <person name="Martin G.J."/>
            <person name="Bewick A.J."/>
            <person name="Behringer M."/>
            <person name="Debat H.J."/>
            <person name="Wong I."/>
            <person name="Day J.C."/>
            <person name="Suvorov A."/>
            <person name="Silva C.J."/>
            <person name="Stanger-Hall K.F."/>
            <person name="Hall D.W."/>
            <person name="Schmitz R.J."/>
            <person name="Nelson D.R."/>
            <person name="Lewis S.M."/>
            <person name="Shigenobu S."/>
            <person name="Bybee S.M."/>
            <person name="Larracuente A.M."/>
            <person name="Oba Y."/>
            <person name="Weng J.K."/>
        </authorList>
    </citation>
    <scope>NUCLEOTIDE SEQUENCE [LARGE SCALE GENOMIC DNA]</scope>
    <source>
        <strain evidence="1">1611_PpyrPB1</strain>
        <tissue evidence="1">Whole body</tissue>
    </source>
</reference>
<organism evidence="1 2">
    <name type="scientific">Photinus pyralis</name>
    <name type="common">Common eastern firefly</name>
    <name type="synonym">Lampyris pyralis</name>
    <dbReference type="NCBI Taxonomy" id="7054"/>
    <lineage>
        <taxon>Eukaryota</taxon>
        <taxon>Metazoa</taxon>
        <taxon>Ecdysozoa</taxon>
        <taxon>Arthropoda</taxon>
        <taxon>Hexapoda</taxon>
        <taxon>Insecta</taxon>
        <taxon>Pterygota</taxon>
        <taxon>Neoptera</taxon>
        <taxon>Endopterygota</taxon>
        <taxon>Coleoptera</taxon>
        <taxon>Polyphaga</taxon>
        <taxon>Elateriformia</taxon>
        <taxon>Elateroidea</taxon>
        <taxon>Lampyridae</taxon>
        <taxon>Lampyrinae</taxon>
        <taxon>Photinus</taxon>
    </lineage>
</organism>
<proteinExistence type="predicted"/>
<dbReference type="AlphaFoldDB" id="A0A5N4AP30"/>
<sequence length="57" mass="6775">HLQFPVDHEYTVLTWPSTPRLYQWTSLPYRLILRLILPSSLCRPTRSLVRVPFSPPE</sequence>
<dbReference type="EMBL" id="VVIM01000005">
    <property type="protein sequence ID" value="KAB0799087.1"/>
    <property type="molecule type" value="Genomic_DNA"/>
</dbReference>
<dbReference type="Proteomes" id="UP000327044">
    <property type="component" value="Unassembled WGS sequence"/>
</dbReference>
<accession>A0A5N4AP30</accession>
<feature type="non-terminal residue" evidence="1">
    <location>
        <position position="1"/>
    </location>
</feature>
<name>A0A5N4AP30_PHOPY</name>
<evidence type="ECO:0000313" key="2">
    <source>
        <dbReference type="Proteomes" id="UP000327044"/>
    </source>
</evidence>
<comment type="caution">
    <text evidence="1">The sequence shown here is derived from an EMBL/GenBank/DDBJ whole genome shotgun (WGS) entry which is preliminary data.</text>
</comment>
<dbReference type="InParanoid" id="A0A5N4AP30"/>
<evidence type="ECO:0000313" key="1">
    <source>
        <dbReference type="EMBL" id="KAB0799087.1"/>
    </source>
</evidence>
<gene>
    <name evidence="1" type="ORF">PPYR_06967</name>
</gene>